<comment type="caution">
    <text evidence="1">The sequence shown here is derived from an EMBL/GenBank/DDBJ whole genome shotgun (WGS) entry which is preliminary data.</text>
</comment>
<dbReference type="EMBL" id="JACHMK010000001">
    <property type="protein sequence ID" value="MBB6333860.1"/>
    <property type="molecule type" value="Genomic_DNA"/>
</dbReference>
<reference evidence="1" key="1">
    <citation type="submission" date="2020-08" db="EMBL/GenBank/DDBJ databases">
        <title>Sequencing the genomes of 1000 actinobacteria strains.</title>
        <authorList>
            <person name="Klenk H.-P."/>
        </authorList>
    </citation>
    <scope>NUCLEOTIDE SEQUENCE</scope>
    <source>
        <strain evidence="1">DSM 10695</strain>
    </source>
</reference>
<gene>
    <name evidence="1" type="ORF">HD592_000425</name>
</gene>
<proteinExistence type="predicted"/>
<sequence>MRLSRRIKAVFWWCYMHTEHPLPAAKILKVMPTDAQIEAAWHHASREHGASGIIPRWGNAIAWNDLHHTSPHRHDWD</sequence>
<evidence type="ECO:0000313" key="1">
    <source>
        <dbReference type="EMBL" id="MBB6333860.1"/>
    </source>
</evidence>
<accession>A0A923IX83</accession>
<keyword evidence="2" id="KW-1185">Reference proteome</keyword>
<evidence type="ECO:0000313" key="2">
    <source>
        <dbReference type="Proteomes" id="UP000617426"/>
    </source>
</evidence>
<protein>
    <submittedName>
        <fullName evidence="1">Uncharacterized protein</fullName>
    </submittedName>
</protein>
<organism evidence="1 2">
    <name type="scientific">Schaalia hyovaginalis</name>
    <dbReference type="NCBI Taxonomy" id="29316"/>
    <lineage>
        <taxon>Bacteria</taxon>
        <taxon>Bacillati</taxon>
        <taxon>Actinomycetota</taxon>
        <taxon>Actinomycetes</taxon>
        <taxon>Actinomycetales</taxon>
        <taxon>Actinomycetaceae</taxon>
        <taxon>Schaalia</taxon>
    </lineage>
</organism>
<dbReference type="GeneID" id="85978826"/>
<name>A0A923IX83_9ACTO</name>
<dbReference type="RefSeq" id="WP_184451519.1">
    <property type="nucleotide sequence ID" value="NZ_JACHMK010000001.1"/>
</dbReference>
<dbReference type="AlphaFoldDB" id="A0A923IX83"/>
<dbReference type="Proteomes" id="UP000617426">
    <property type="component" value="Unassembled WGS sequence"/>
</dbReference>